<accession>C2E3J3</accession>
<comment type="caution">
    <text evidence="1">The sequence shown here is derived from an EMBL/GenBank/DDBJ whole genome shotgun (WGS) entry which is preliminary data.</text>
</comment>
<dbReference type="AlphaFoldDB" id="C2E3J3"/>
<dbReference type="EMBL" id="ACGR01000024">
    <property type="protein sequence ID" value="EEJ60295.1"/>
    <property type="molecule type" value="Genomic_DNA"/>
</dbReference>
<dbReference type="Proteomes" id="UP000003491">
    <property type="component" value="Unassembled WGS sequence"/>
</dbReference>
<evidence type="ECO:0000313" key="1">
    <source>
        <dbReference type="EMBL" id="EEJ60295.1"/>
    </source>
</evidence>
<gene>
    <name evidence="1" type="ORF">HMPREF0528_0317</name>
</gene>
<name>C2E3J3_LACJH</name>
<proteinExistence type="predicted"/>
<dbReference type="HOGENOM" id="CLU_3081138_0_0_9"/>
<sequence length="52" mass="5967">MFKMLQITSLQRLRSLAQPLPSKDEQQKSAALIQDVFVIVLLPKKIPPVFNF</sequence>
<reference evidence="1 2" key="1">
    <citation type="submission" date="2009-01" db="EMBL/GenBank/DDBJ databases">
        <authorList>
            <person name="Qin X."/>
            <person name="Bachman B."/>
            <person name="Battles P."/>
            <person name="Bell A."/>
            <person name="Bess C."/>
            <person name="Bickham C."/>
            <person name="Chaboub L."/>
            <person name="Chen D."/>
            <person name="Coyle M."/>
            <person name="Deiros D.R."/>
            <person name="Dinh H."/>
            <person name="Forbes L."/>
            <person name="Fowler G."/>
            <person name="Francisco L."/>
            <person name="Fu Q."/>
            <person name="Gubbala S."/>
            <person name="Hale W."/>
            <person name="Han Y."/>
            <person name="Hemphill L."/>
            <person name="Highlander S.K."/>
            <person name="Hirani K."/>
            <person name="Hogues M."/>
            <person name="Jackson L."/>
            <person name="Jakkamsetti A."/>
            <person name="Javaid M."/>
            <person name="Jiang H."/>
            <person name="Korchina V."/>
            <person name="Kovar C."/>
            <person name="Lara F."/>
            <person name="Lee S."/>
            <person name="Mata R."/>
            <person name="Mathew T."/>
            <person name="Moen C."/>
            <person name="Morales K."/>
            <person name="Munidasa M."/>
            <person name="Nazareth L."/>
            <person name="Ngo R."/>
            <person name="Nguyen L."/>
            <person name="Okwuonu G."/>
            <person name="Ongeri F."/>
            <person name="Patil S."/>
            <person name="Petrosino J."/>
            <person name="Pham C."/>
            <person name="Pham P."/>
            <person name="Pu L.-L."/>
            <person name="Puazo M."/>
            <person name="Raj R."/>
            <person name="Reid J."/>
            <person name="Rouhana J."/>
            <person name="Saada N."/>
            <person name="Shang Y."/>
            <person name="Simmons D."/>
            <person name="Thornton R."/>
            <person name="Warren J."/>
            <person name="Weissenberger G."/>
            <person name="Zhang J."/>
            <person name="Zhang L."/>
            <person name="Zhou C."/>
            <person name="Zhu D."/>
            <person name="Muzny D."/>
            <person name="Worley K."/>
            <person name="Gibbs R."/>
        </authorList>
    </citation>
    <scope>NUCLEOTIDE SEQUENCE [LARGE SCALE GENOMIC DNA]</scope>
    <source>
        <strain evidence="1 2">ATCC 33200</strain>
    </source>
</reference>
<protein>
    <submittedName>
        <fullName evidence="1">Uncharacterized protein</fullName>
    </submittedName>
</protein>
<organism evidence="1 2">
    <name type="scientific">Lactobacillus johnsonii ATCC 33200</name>
    <dbReference type="NCBI Taxonomy" id="525330"/>
    <lineage>
        <taxon>Bacteria</taxon>
        <taxon>Bacillati</taxon>
        <taxon>Bacillota</taxon>
        <taxon>Bacilli</taxon>
        <taxon>Lactobacillales</taxon>
        <taxon>Lactobacillaceae</taxon>
        <taxon>Lactobacillus</taxon>
    </lineage>
</organism>
<evidence type="ECO:0000313" key="2">
    <source>
        <dbReference type="Proteomes" id="UP000003491"/>
    </source>
</evidence>